<dbReference type="EMBL" id="VFRP01000013">
    <property type="protein sequence ID" value="TPE49762.1"/>
    <property type="molecule type" value="Genomic_DNA"/>
</dbReference>
<dbReference type="Pfam" id="PF10049">
    <property type="entry name" value="DUF2283"/>
    <property type="match status" value="1"/>
</dbReference>
<sequence length="78" mass="8633">MKLSYDPKANVAYIRLRERRGDVETLEITADFFVDIDETGAVCGIELLNANEQLVAGDDGRLVFVNQMNGESGELRVA</sequence>
<dbReference type="OrthoDB" id="9799670at2"/>
<dbReference type="Proteomes" id="UP000319255">
    <property type="component" value="Unassembled WGS sequence"/>
</dbReference>
<dbReference type="AlphaFoldDB" id="A0A501WLT4"/>
<comment type="caution">
    <text evidence="1">The sequence shown here is derived from an EMBL/GenBank/DDBJ whole genome shotgun (WGS) entry which is preliminary data.</text>
</comment>
<proteinExistence type="predicted"/>
<protein>
    <submittedName>
        <fullName evidence="1">DUF2283 domain-containing protein</fullName>
    </submittedName>
</protein>
<keyword evidence="2" id="KW-1185">Reference proteome</keyword>
<name>A0A501WLT4_9RHOB</name>
<dbReference type="InterPro" id="IPR019270">
    <property type="entry name" value="DUF2283"/>
</dbReference>
<evidence type="ECO:0000313" key="1">
    <source>
        <dbReference type="EMBL" id="TPE49762.1"/>
    </source>
</evidence>
<evidence type="ECO:0000313" key="2">
    <source>
        <dbReference type="Proteomes" id="UP000319255"/>
    </source>
</evidence>
<reference evidence="1 2" key="1">
    <citation type="submission" date="2019-06" db="EMBL/GenBank/DDBJ databases">
        <title>A novel bacterium of genus Amaricoccus, isolated from marine sediment.</title>
        <authorList>
            <person name="Huang H."/>
            <person name="Mo K."/>
            <person name="Hu Y."/>
        </authorList>
    </citation>
    <scope>NUCLEOTIDE SEQUENCE [LARGE SCALE GENOMIC DNA]</scope>
    <source>
        <strain evidence="1 2">HB172011</strain>
    </source>
</reference>
<gene>
    <name evidence="1" type="ORF">FJM51_14055</name>
</gene>
<dbReference type="RefSeq" id="WP_140454764.1">
    <property type="nucleotide sequence ID" value="NZ_VFRP01000013.1"/>
</dbReference>
<organism evidence="1 2">
    <name type="scientific">Amaricoccus solimangrovi</name>
    <dbReference type="NCBI Taxonomy" id="2589815"/>
    <lineage>
        <taxon>Bacteria</taxon>
        <taxon>Pseudomonadati</taxon>
        <taxon>Pseudomonadota</taxon>
        <taxon>Alphaproteobacteria</taxon>
        <taxon>Rhodobacterales</taxon>
        <taxon>Paracoccaceae</taxon>
        <taxon>Amaricoccus</taxon>
    </lineage>
</organism>
<accession>A0A501WLT4</accession>